<dbReference type="Proteomes" id="UP000008311">
    <property type="component" value="Unassembled WGS sequence"/>
</dbReference>
<evidence type="ECO:0000313" key="2">
    <source>
        <dbReference type="EMBL" id="EEF22441.1"/>
    </source>
</evidence>
<dbReference type="EMBL" id="EQ993865">
    <property type="protein sequence ID" value="EEF22441.1"/>
    <property type="molecule type" value="Genomic_DNA"/>
</dbReference>
<sequence>MAVAAGAQFGPGVGDRTAEQQRDAADGDAAGGPGAPADRAAEGDAVENRIPEHHQREQHGHHARHQVLLGGVGADIADGKGGGALQQHPALGTPRQQQPVAAHRAPRKQHGRGQRKTVDHRHGWRDLAQLQRDSEEGRAPD</sequence>
<feature type="compositionally biased region" description="Basic and acidic residues" evidence="1">
    <location>
        <begin position="132"/>
        <end position="141"/>
    </location>
</feature>
<evidence type="ECO:0000313" key="3">
    <source>
        <dbReference type="Proteomes" id="UP000008311"/>
    </source>
</evidence>
<gene>
    <name evidence="2" type="ORF">RCOM_1992690</name>
</gene>
<feature type="region of interest" description="Disordered" evidence="1">
    <location>
        <begin position="1"/>
        <end position="141"/>
    </location>
</feature>
<feature type="compositionally biased region" description="Basic and acidic residues" evidence="1">
    <location>
        <begin position="116"/>
        <end position="125"/>
    </location>
</feature>
<organism evidence="2 3">
    <name type="scientific">Ricinus communis</name>
    <name type="common">Castor bean</name>
    <dbReference type="NCBI Taxonomy" id="3988"/>
    <lineage>
        <taxon>Eukaryota</taxon>
        <taxon>Viridiplantae</taxon>
        <taxon>Streptophyta</taxon>
        <taxon>Embryophyta</taxon>
        <taxon>Tracheophyta</taxon>
        <taxon>Spermatophyta</taxon>
        <taxon>Magnoliopsida</taxon>
        <taxon>eudicotyledons</taxon>
        <taxon>Gunneridae</taxon>
        <taxon>Pentapetalae</taxon>
        <taxon>rosids</taxon>
        <taxon>fabids</taxon>
        <taxon>Malpighiales</taxon>
        <taxon>Euphorbiaceae</taxon>
        <taxon>Acalyphoideae</taxon>
        <taxon>Acalypheae</taxon>
        <taxon>Ricinus</taxon>
    </lineage>
</organism>
<evidence type="ECO:0000256" key="1">
    <source>
        <dbReference type="SAM" id="MobiDB-lite"/>
    </source>
</evidence>
<proteinExistence type="predicted"/>
<accession>B9TNX4</accession>
<keyword evidence="3" id="KW-1185">Reference proteome</keyword>
<name>B9TNX4_RICCO</name>
<reference evidence="3" key="1">
    <citation type="journal article" date="2010" name="Nat. Biotechnol.">
        <title>Draft genome sequence of the oilseed species Ricinus communis.</title>
        <authorList>
            <person name="Chan A.P."/>
            <person name="Crabtree J."/>
            <person name="Zhao Q."/>
            <person name="Lorenzi H."/>
            <person name="Orvis J."/>
            <person name="Puiu D."/>
            <person name="Melake-Berhan A."/>
            <person name="Jones K.M."/>
            <person name="Redman J."/>
            <person name="Chen G."/>
            <person name="Cahoon E.B."/>
            <person name="Gedil M."/>
            <person name="Stanke M."/>
            <person name="Haas B.J."/>
            <person name="Wortman J.R."/>
            <person name="Fraser-Liggett C.M."/>
            <person name="Ravel J."/>
            <person name="Rabinowicz P.D."/>
        </authorList>
    </citation>
    <scope>NUCLEOTIDE SEQUENCE [LARGE SCALE GENOMIC DNA]</scope>
    <source>
        <strain evidence="3">cv. Hale</strain>
    </source>
</reference>
<feature type="compositionally biased region" description="Basic and acidic residues" evidence="1">
    <location>
        <begin position="39"/>
        <end position="60"/>
    </location>
</feature>
<feature type="compositionally biased region" description="Basic residues" evidence="1">
    <location>
        <begin position="104"/>
        <end position="115"/>
    </location>
</feature>
<protein>
    <submittedName>
        <fullName evidence="2">Uncharacterized protein</fullName>
    </submittedName>
</protein>
<feature type="compositionally biased region" description="Basic and acidic residues" evidence="1">
    <location>
        <begin position="16"/>
        <end position="25"/>
    </location>
</feature>
<dbReference type="AlphaFoldDB" id="B9TNX4"/>
<dbReference type="InParanoid" id="B9TNX4"/>